<evidence type="ECO:0000313" key="1">
    <source>
        <dbReference type="EMBL" id="CAE6490319.1"/>
    </source>
</evidence>
<dbReference type="AlphaFoldDB" id="A0A8H3CNK6"/>
<accession>A0A8H3CNK6</accession>
<dbReference type="EMBL" id="CAJMXA010003025">
    <property type="protein sequence ID" value="CAE6490319.1"/>
    <property type="molecule type" value="Genomic_DNA"/>
</dbReference>
<name>A0A8H3CNK6_9AGAM</name>
<comment type="caution">
    <text evidence="1">The sequence shown here is derived from an EMBL/GenBank/DDBJ whole genome shotgun (WGS) entry which is preliminary data.</text>
</comment>
<dbReference type="Proteomes" id="UP000663853">
    <property type="component" value="Unassembled WGS sequence"/>
</dbReference>
<proteinExistence type="predicted"/>
<gene>
    <name evidence="1" type="ORF">RDB_LOCUS100427</name>
</gene>
<reference evidence="1" key="1">
    <citation type="submission" date="2021-01" db="EMBL/GenBank/DDBJ databases">
        <authorList>
            <person name="Kaushik A."/>
        </authorList>
    </citation>
    <scope>NUCLEOTIDE SEQUENCE</scope>
    <source>
        <strain evidence="1">AG6-10EEA</strain>
    </source>
</reference>
<organism evidence="1 2">
    <name type="scientific">Rhizoctonia solani</name>
    <dbReference type="NCBI Taxonomy" id="456999"/>
    <lineage>
        <taxon>Eukaryota</taxon>
        <taxon>Fungi</taxon>
        <taxon>Dikarya</taxon>
        <taxon>Basidiomycota</taxon>
        <taxon>Agaricomycotina</taxon>
        <taxon>Agaricomycetes</taxon>
        <taxon>Cantharellales</taxon>
        <taxon>Ceratobasidiaceae</taxon>
        <taxon>Rhizoctonia</taxon>
    </lineage>
</organism>
<sequence>MGIEPGVYNINNDNNDYAVMMYGNDEEGIPMVCVSNPNGQTQFNVRESGEGTNRYIIGSDWFKYNVGAAPDNLQEQNFPFTTLQDFEWSIEPAGPDCYKIHIPNMDAYWFLPDGPSQTRILIEGAQGRPAEIWRMVKVG</sequence>
<protein>
    <submittedName>
        <fullName evidence="1">Uncharacterized protein</fullName>
    </submittedName>
</protein>
<dbReference type="Gene3D" id="2.80.10.50">
    <property type="match status" value="1"/>
</dbReference>
<evidence type="ECO:0000313" key="2">
    <source>
        <dbReference type="Proteomes" id="UP000663853"/>
    </source>
</evidence>